<name>A0ABQ4WS77_9ASTR</name>
<comment type="caution">
    <text evidence="2">The sequence shown here is derived from an EMBL/GenBank/DDBJ whole genome shotgun (WGS) entry which is preliminary data.</text>
</comment>
<reference evidence="2" key="1">
    <citation type="journal article" date="2022" name="Int. J. Mol. Sci.">
        <title>Draft Genome of Tanacetum Coccineum: Genomic Comparison of Closely Related Tanacetum-Family Plants.</title>
        <authorList>
            <person name="Yamashiro T."/>
            <person name="Shiraishi A."/>
            <person name="Nakayama K."/>
            <person name="Satake H."/>
        </authorList>
    </citation>
    <scope>NUCLEOTIDE SEQUENCE</scope>
</reference>
<protein>
    <submittedName>
        <fullName evidence="2">Uncharacterized protein</fullName>
    </submittedName>
</protein>
<reference evidence="2" key="2">
    <citation type="submission" date="2022-01" db="EMBL/GenBank/DDBJ databases">
        <authorList>
            <person name="Yamashiro T."/>
            <person name="Shiraishi A."/>
            <person name="Satake H."/>
            <person name="Nakayama K."/>
        </authorList>
    </citation>
    <scope>NUCLEOTIDE SEQUENCE</scope>
</reference>
<gene>
    <name evidence="2" type="ORF">Tco_0629106</name>
</gene>
<feature type="compositionally biased region" description="Polar residues" evidence="1">
    <location>
        <begin position="35"/>
        <end position="44"/>
    </location>
</feature>
<evidence type="ECO:0000313" key="2">
    <source>
        <dbReference type="EMBL" id="GJS55744.1"/>
    </source>
</evidence>
<evidence type="ECO:0000313" key="3">
    <source>
        <dbReference type="Proteomes" id="UP001151760"/>
    </source>
</evidence>
<feature type="compositionally biased region" description="Basic and acidic residues" evidence="1">
    <location>
        <begin position="335"/>
        <end position="355"/>
    </location>
</feature>
<dbReference type="Proteomes" id="UP001151760">
    <property type="component" value="Unassembled WGS sequence"/>
</dbReference>
<feature type="compositionally biased region" description="Basic residues" evidence="1">
    <location>
        <begin position="45"/>
        <end position="55"/>
    </location>
</feature>
<dbReference type="EMBL" id="BQNB010008889">
    <property type="protein sequence ID" value="GJS55744.1"/>
    <property type="molecule type" value="Genomic_DNA"/>
</dbReference>
<sequence>MLAIHAEEGEGSGQPSEPQPTPSPDQSFHEEQLSDIPSSSQPQKTQKHRKGRKLSNRVLDLEKAMTAQAKEIAILKKRVKKLEKRKRSRTQGLKLFKMGTSKRRSLDKEDASKHGRNLNARLISEEDDFDAGFDVVRDEGITHVEGDAEQVVIAAAEVVNAGVSVSTAEPKTPPTTTTTTLLEDDDVTVAATLVQMSETSKAKSIVFEDVEESAKEQREGKALMVEEDVPPQKQLDDERAGLEEAMRLQAEQEAGEKNELEKILQTRDGELTKSEKEFFLLTEHQGSWDSAQLKKLSDEEIKAKYKRLVRSIANFVPMGAEERVKRLGPELQSDTSKKQKTTEVKEVPVTEEPVKEPTAPKQEEIEQPIKKSGRQKSMARKRKLGQSMARKRKLGQSTAKEDEEYEKEKEELSMFLIIAFDEHKEVDYEILDQRSPIIAWNSEYYGPKPLHDEVEVPEEINMNVVTRLNGSKRYFSVLSTVLSIFDRDDLSALYQLVIDKYQDEIPKGFDLILWGDLTTMFHPNEEDDFWKSQEKWNIVSWKLHKSTGVHTLETDTKMVIHMLVEKKYPLMKKVLLQMLELKLESEDDSTMALELIKFIKQQI</sequence>
<evidence type="ECO:0000256" key="1">
    <source>
        <dbReference type="SAM" id="MobiDB-lite"/>
    </source>
</evidence>
<feature type="region of interest" description="Disordered" evidence="1">
    <location>
        <begin position="326"/>
        <end position="405"/>
    </location>
</feature>
<feature type="compositionally biased region" description="Basic residues" evidence="1">
    <location>
        <begin position="371"/>
        <end position="394"/>
    </location>
</feature>
<organism evidence="2 3">
    <name type="scientific">Tanacetum coccineum</name>
    <dbReference type="NCBI Taxonomy" id="301880"/>
    <lineage>
        <taxon>Eukaryota</taxon>
        <taxon>Viridiplantae</taxon>
        <taxon>Streptophyta</taxon>
        <taxon>Embryophyta</taxon>
        <taxon>Tracheophyta</taxon>
        <taxon>Spermatophyta</taxon>
        <taxon>Magnoliopsida</taxon>
        <taxon>eudicotyledons</taxon>
        <taxon>Gunneridae</taxon>
        <taxon>Pentapetalae</taxon>
        <taxon>asterids</taxon>
        <taxon>campanulids</taxon>
        <taxon>Asterales</taxon>
        <taxon>Asteraceae</taxon>
        <taxon>Asteroideae</taxon>
        <taxon>Anthemideae</taxon>
        <taxon>Anthemidinae</taxon>
        <taxon>Tanacetum</taxon>
    </lineage>
</organism>
<proteinExistence type="predicted"/>
<keyword evidence="3" id="KW-1185">Reference proteome</keyword>
<accession>A0ABQ4WS77</accession>
<feature type="region of interest" description="Disordered" evidence="1">
    <location>
        <begin position="1"/>
        <end position="61"/>
    </location>
</feature>